<keyword evidence="1" id="KW-0808">Transferase</keyword>
<evidence type="ECO:0000313" key="2">
    <source>
        <dbReference type="Proteomes" id="UP000250235"/>
    </source>
</evidence>
<accession>A0A2Z7DCW8</accession>
<dbReference type="Proteomes" id="UP000250235">
    <property type="component" value="Unassembled WGS sequence"/>
</dbReference>
<protein>
    <submittedName>
        <fullName evidence="1">Glycosyltransferase family 66 protein</fullName>
    </submittedName>
</protein>
<dbReference type="EMBL" id="KQ988996">
    <property type="protein sequence ID" value="KZV55198.1"/>
    <property type="molecule type" value="Genomic_DNA"/>
</dbReference>
<sequence>MDPSASVCQACFTNGLANRSTGNTHNYDSDEALMTIMILQKIKFCRCLCSPAPWLAVDQRVLLKILSVMETPPVQEKKVSGPRECKTIATHCHICFPAPFIL</sequence>
<gene>
    <name evidence="1" type="ORF">F511_12785</name>
</gene>
<name>A0A2Z7DCW8_9LAMI</name>
<dbReference type="AlphaFoldDB" id="A0A2Z7DCW8"/>
<reference evidence="1 2" key="1">
    <citation type="journal article" date="2015" name="Proc. Natl. Acad. Sci. U.S.A.">
        <title>The resurrection genome of Boea hygrometrica: A blueprint for survival of dehydration.</title>
        <authorList>
            <person name="Xiao L."/>
            <person name="Yang G."/>
            <person name="Zhang L."/>
            <person name="Yang X."/>
            <person name="Zhao S."/>
            <person name="Ji Z."/>
            <person name="Zhou Q."/>
            <person name="Hu M."/>
            <person name="Wang Y."/>
            <person name="Chen M."/>
            <person name="Xu Y."/>
            <person name="Jin H."/>
            <person name="Xiao X."/>
            <person name="Hu G."/>
            <person name="Bao F."/>
            <person name="Hu Y."/>
            <person name="Wan P."/>
            <person name="Li L."/>
            <person name="Deng X."/>
            <person name="Kuang T."/>
            <person name="Xiang C."/>
            <person name="Zhu J.K."/>
            <person name="Oliver M.J."/>
            <person name="He Y."/>
        </authorList>
    </citation>
    <scope>NUCLEOTIDE SEQUENCE [LARGE SCALE GENOMIC DNA]</scope>
    <source>
        <strain evidence="2">cv. XS01</strain>
    </source>
</reference>
<proteinExistence type="predicted"/>
<dbReference type="GO" id="GO:0016740">
    <property type="term" value="F:transferase activity"/>
    <property type="evidence" value="ECO:0007669"/>
    <property type="project" value="UniProtKB-KW"/>
</dbReference>
<keyword evidence="2" id="KW-1185">Reference proteome</keyword>
<evidence type="ECO:0000313" key="1">
    <source>
        <dbReference type="EMBL" id="KZV55198.1"/>
    </source>
</evidence>
<organism evidence="1 2">
    <name type="scientific">Dorcoceras hygrometricum</name>
    <dbReference type="NCBI Taxonomy" id="472368"/>
    <lineage>
        <taxon>Eukaryota</taxon>
        <taxon>Viridiplantae</taxon>
        <taxon>Streptophyta</taxon>
        <taxon>Embryophyta</taxon>
        <taxon>Tracheophyta</taxon>
        <taxon>Spermatophyta</taxon>
        <taxon>Magnoliopsida</taxon>
        <taxon>eudicotyledons</taxon>
        <taxon>Gunneridae</taxon>
        <taxon>Pentapetalae</taxon>
        <taxon>asterids</taxon>
        <taxon>lamiids</taxon>
        <taxon>Lamiales</taxon>
        <taxon>Gesneriaceae</taxon>
        <taxon>Didymocarpoideae</taxon>
        <taxon>Trichosporeae</taxon>
        <taxon>Loxocarpinae</taxon>
        <taxon>Dorcoceras</taxon>
    </lineage>
</organism>